<dbReference type="CDD" id="cd00657">
    <property type="entry name" value="Ferritin_like"/>
    <property type="match status" value="1"/>
</dbReference>
<organism evidence="1 2">
    <name type="scientific">Burkholderia pyrrocinia</name>
    <name type="common">Pseudomonas pyrrocinia</name>
    <dbReference type="NCBI Taxonomy" id="60550"/>
    <lineage>
        <taxon>Bacteria</taxon>
        <taxon>Pseudomonadati</taxon>
        <taxon>Pseudomonadota</taxon>
        <taxon>Betaproteobacteria</taxon>
        <taxon>Burkholderiales</taxon>
        <taxon>Burkholderiaceae</taxon>
        <taxon>Burkholderia</taxon>
        <taxon>Burkholderia cepacia complex</taxon>
    </lineage>
</organism>
<reference evidence="1 2" key="1">
    <citation type="submission" date="2018-05" db="EMBL/GenBank/DDBJ databases">
        <title>Comparative genomics of bacterial root endophytes of switchgrass collected from native prairies over two seasons.</title>
        <authorList>
            <person name="Tang Y."/>
        </authorList>
    </citation>
    <scope>NUCLEOTIDE SEQUENCE [LARGE SCALE GENOMIC DNA]</scope>
    <source>
        <strain evidence="1 2">NFIX32</strain>
    </source>
</reference>
<dbReference type="AlphaFoldDB" id="A0A318J3F5"/>
<dbReference type="Gene3D" id="1.10.620.20">
    <property type="entry name" value="Ribonucleotide Reductase, subunit A"/>
    <property type="match status" value="1"/>
</dbReference>
<sequence>MDVRCSSPASPVHESPVDHDIFGSSIYYRLFLEAETVRWRMGDIPWSSIDIRSTPRAWIALAREIAYTELTPFNATAQYLQDYASDIDFTQWATVWLYEEMKHPQAMIRWLHEFGETVDSRFVTEGRKVEIIPSLMATLVTNVYAEVLAWSLYMLISKRSPEPVLAQVTRLLAGDEARHASGFYSYAKKLLANSDKPDRERLTALKVMYFWAETNHRVEHPVNLFLRRMADRPEVLEAIPLADFQACAKKMYARVYPLLGNLLGLRINNVDDVYLHLKTLR</sequence>
<dbReference type="RefSeq" id="WP_143155737.1">
    <property type="nucleotide sequence ID" value="NZ_QJJY01000001.1"/>
</dbReference>
<accession>A0A318J3F5</accession>
<name>A0A318J3F5_BURPY</name>
<dbReference type="GO" id="GO:0016491">
    <property type="term" value="F:oxidoreductase activity"/>
    <property type="evidence" value="ECO:0007669"/>
    <property type="project" value="InterPro"/>
</dbReference>
<protein>
    <recommendedName>
        <fullName evidence="3">Ferritin</fullName>
    </recommendedName>
</protein>
<dbReference type="InterPro" id="IPR009078">
    <property type="entry name" value="Ferritin-like_SF"/>
</dbReference>
<dbReference type="InterPro" id="IPR012348">
    <property type="entry name" value="RNR-like"/>
</dbReference>
<evidence type="ECO:0008006" key="3">
    <source>
        <dbReference type="Google" id="ProtNLM"/>
    </source>
</evidence>
<gene>
    <name evidence="1" type="ORF">NA66_1001820</name>
</gene>
<evidence type="ECO:0000313" key="1">
    <source>
        <dbReference type="EMBL" id="PXX41210.1"/>
    </source>
</evidence>
<dbReference type="Proteomes" id="UP000247755">
    <property type="component" value="Unassembled WGS sequence"/>
</dbReference>
<evidence type="ECO:0000313" key="2">
    <source>
        <dbReference type="Proteomes" id="UP000247755"/>
    </source>
</evidence>
<proteinExistence type="predicted"/>
<dbReference type="EMBL" id="QJJY01000001">
    <property type="protein sequence ID" value="PXX41210.1"/>
    <property type="molecule type" value="Genomic_DNA"/>
</dbReference>
<comment type="caution">
    <text evidence="1">The sequence shown here is derived from an EMBL/GenBank/DDBJ whole genome shotgun (WGS) entry which is preliminary data.</text>
</comment>
<dbReference type="SUPFAM" id="SSF47240">
    <property type="entry name" value="Ferritin-like"/>
    <property type="match status" value="1"/>
</dbReference>